<evidence type="ECO:0000256" key="6">
    <source>
        <dbReference type="PROSITE-ProRule" id="PRU00283"/>
    </source>
</evidence>
<evidence type="ECO:0000313" key="11">
    <source>
        <dbReference type="EMBL" id="SPQ97836.1"/>
    </source>
</evidence>
<feature type="coiled-coil region" evidence="8">
    <location>
        <begin position="321"/>
        <end position="362"/>
    </location>
</feature>
<feature type="compositionally biased region" description="Basic and acidic residues" evidence="9">
    <location>
        <begin position="141"/>
        <end position="158"/>
    </location>
</feature>
<dbReference type="InterPro" id="IPR027417">
    <property type="entry name" value="P-loop_NTPase"/>
</dbReference>
<dbReference type="GO" id="GO:0005524">
    <property type="term" value="F:ATP binding"/>
    <property type="evidence" value="ECO:0007669"/>
    <property type="project" value="UniProtKB-UniRule"/>
</dbReference>
<evidence type="ECO:0000256" key="8">
    <source>
        <dbReference type="SAM" id="Coils"/>
    </source>
</evidence>
<feature type="compositionally biased region" description="Low complexity" evidence="9">
    <location>
        <begin position="118"/>
        <end position="132"/>
    </location>
</feature>
<evidence type="ECO:0000259" key="10">
    <source>
        <dbReference type="PROSITE" id="PS50067"/>
    </source>
</evidence>
<evidence type="ECO:0000256" key="9">
    <source>
        <dbReference type="SAM" id="MobiDB-lite"/>
    </source>
</evidence>
<dbReference type="SUPFAM" id="SSF52540">
    <property type="entry name" value="P-loop containing nucleoside triphosphate hydrolases"/>
    <property type="match status" value="1"/>
</dbReference>
<proteinExistence type="inferred from homology"/>
<dbReference type="InterPro" id="IPR031852">
    <property type="entry name" value="Vik1/Cik1_MT-bd"/>
</dbReference>
<keyword evidence="5 6" id="KW-0505">Motor protein</keyword>
<dbReference type="GO" id="GO:0003777">
    <property type="term" value="F:microtubule motor activity"/>
    <property type="evidence" value="ECO:0007669"/>
    <property type="project" value="InterPro"/>
</dbReference>
<keyword evidence="8" id="KW-0175">Coiled coil</keyword>
<dbReference type="InterPro" id="IPR019821">
    <property type="entry name" value="Kinesin_motor_CS"/>
</dbReference>
<dbReference type="SMART" id="SM00129">
    <property type="entry name" value="KISc"/>
    <property type="match status" value="1"/>
</dbReference>
<dbReference type="GO" id="GO:0008017">
    <property type="term" value="F:microtubule binding"/>
    <property type="evidence" value="ECO:0007669"/>
    <property type="project" value="InterPro"/>
</dbReference>
<dbReference type="Pfam" id="PF00225">
    <property type="entry name" value="Kinesin"/>
    <property type="match status" value="1"/>
</dbReference>
<gene>
    <name evidence="11" type="ORF">PLBR_LOCUS5051</name>
</gene>
<dbReference type="Gene3D" id="1.10.287.1490">
    <property type="match status" value="1"/>
</dbReference>
<evidence type="ECO:0000256" key="1">
    <source>
        <dbReference type="ARBA" id="ARBA00010899"/>
    </source>
</evidence>
<geneLocation type="mitochondrion" evidence="11"/>
<dbReference type="Gene3D" id="3.40.850.10">
    <property type="entry name" value="Kinesin motor domain"/>
    <property type="match status" value="2"/>
</dbReference>
<dbReference type="EMBL" id="OVEO01000008">
    <property type="protein sequence ID" value="SPQ97836.1"/>
    <property type="molecule type" value="Genomic_DNA"/>
</dbReference>
<organism evidence="11 12">
    <name type="scientific">Plasmodiophora brassicae</name>
    <name type="common">Clubroot disease agent</name>
    <dbReference type="NCBI Taxonomy" id="37360"/>
    <lineage>
        <taxon>Eukaryota</taxon>
        <taxon>Sar</taxon>
        <taxon>Rhizaria</taxon>
        <taxon>Endomyxa</taxon>
        <taxon>Phytomyxea</taxon>
        <taxon>Plasmodiophorida</taxon>
        <taxon>Plasmodiophoridae</taxon>
        <taxon>Plasmodiophora</taxon>
    </lineage>
</organism>
<keyword evidence="4 6" id="KW-0067">ATP-binding</keyword>
<dbReference type="InterPro" id="IPR027640">
    <property type="entry name" value="Kinesin-like_fam"/>
</dbReference>
<evidence type="ECO:0000256" key="7">
    <source>
        <dbReference type="RuleBase" id="RU000394"/>
    </source>
</evidence>
<feature type="binding site" evidence="6">
    <location>
        <begin position="449"/>
        <end position="456"/>
    </location>
    <ligand>
        <name>ATP</name>
        <dbReference type="ChEBI" id="CHEBI:30616"/>
    </ligand>
</feature>
<feature type="region of interest" description="Disordered" evidence="9">
    <location>
        <begin position="82"/>
        <end position="172"/>
    </location>
</feature>
<evidence type="ECO:0000313" key="12">
    <source>
        <dbReference type="Proteomes" id="UP000290189"/>
    </source>
</evidence>
<dbReference type="AlphaFoldDB" id="A0A3P3YCD2"/>
<dbReference type="GO" id="GO:0005874">
    <property type="term" value="C:microtubule"/>
    <property type="evidence" value="ECO:0007669"/>
    <property type="project" value="UniProtKB-KW"/>
</dbReference>
<sequence>MPASLSLVWAATAPRSRNEFCTIDETRDLTKKMRSREARFESLFWEDYLLISESGGAVKHRRTLLESRRMLPKPKPVAERLAEMQKRPARGATAKRPRSGNENIELDRHTRLKTSNDSVSSKKPPVPSASAAPKKRLTPQELREKLSEVRTKLKDATHDVQSAQEQVSRADTRAQEAEERIRELKDLNSAAAATENELRSTIKKLTTTCDEHATEIESLKQQVVDSEKANAQLITANEELSRDKQTLQRQVDDLESSKQTLSEQIAALNEKVTTLQTECEGLCTKVSSGLELVCSLQQDLFMKSAQLTAAQSVSETQAGTIARLTSECKQHQERIEELVKASHEAEARRRELHNQVQELKGNIRVFCRVRPTVDGSAPASLSFTDLDTIEIKGRSDVSLDGSSSSRRQHVFTFDRVFNPASKQDDVWQEISQLCTSAIDGYKVVVFAYGQTGSGKTYTMEGPPASMQTDERGTGRTNGESSDDADLKIKHNVDGSTTVVGAAVEPVASEAEVFPLLSRAARRRSVAKTKLNDRSSRSHSIFQMTIYGHNSVSGQDTVGVLNLVDLAGSERLKKSDSQGDTLKETQAINKSLSSLGDVIAALANGSKHVPYRNSKLTYLLQNCFGGDSKCLMFVSVSPEEENVHESLCSLRFASKVNSCHIGTARRSVKQSQ</sequence>
<name>A0A3P3YCD2_PLABS</name>
<dbReference type="PANTHER" id="PTHR47972">
    <property type="entry name" value="KINESIN-LIKE PROTEIN KLP-3"/>
    <property type="match status" value="1"/>
</dbReference>
<dbReference type="GO" id="GO:0007018">
    <property type="term" value="P:microtubule-based movement"/>
    <property type="evidence" value="ECO:0007669"/>
    <property type="project" value="InterPro"/>
</dbReference>
<evidence type="ECO:0000256" key="3">
    <source>
        <dbReference type="ARBA" id="ARBA00022741"/>
    </source>
</evidence>
<keyword evidence="11" id="KW-0496">Mitochondrion</keyword>
<evidence type="ECO:0000256" key="4">
    <source>
        <dbReference type="ARBA" id="ARBA00022840"/>
    </source>
</evidence>
<protein>
    <recommendedName>
        <fullName evidence="7">Kinesin-like protein</fullName>
    </recommendedName>
</protein>
<dbReference type="Pfam" id="PF16796">
    <property type="entry name" value="Microtub_bd"/>
    <property type="match status" value="1"/>
</dbReference>
<dbReference type="PROSITE" id="PS50067">
    <property type="entry name" value="KINESIN_MOTOR_2"/>
    <property type="match status" value="1"/>
</dbReference>
<keyword evidence="3 6" id="KW-0547">Nucleotide-binding</keyword>
<dbReference type="InterPro" id="IPR036961">
    <property type="entry name" value="Kinesin_motor_dom_sf"/>
</dbReference>
<dbReference type="PANTHER" id="PTHR47972:SF45">
    <property type="entry name" value="PROTEIN CLARET SEGREGATIONAL"/>
    <property type="match status" value="1"/>
</dbReference>
<evidence type="ECO:0000256" key="5">
    <source>
        <dbReference type="ARBA" id="ARBA00023175"/>
    </source>
</evidence>
<dbReference type="PRINTS" id="PR00380">
    <property type="entry name" value="KINESINHEAVY"/>
</dbReference>
<feature type="compositionally biased region" description="Basic residues" evidence="9">
    <location>
        <begin position="87"/>
        <end position="98"/>
    </location>
</feature>
<accession>A0A3P3YCD2</accession>
<dbReference type="InterPro" id="IPR001752">
    <property type="entry name" value="Kinesin_motor_dom"/>
</dbReference>
<dbReference type="Proteomes" id="UP000290189">
    <property type="component" value="Unassembled WGS sequence"/>
</dbReference>
<feature type="domain" description="Kinesin motor" evidence="10">
    <location>
        <begin position="362"/>
        <end position="658"/>
    </location>
</feature>
<keyword evidence="2 7" id="KW-0493">Microtubule</keyword>
<reference evidence="11 12" key="1">
    <citation type="submission" date="2018-03" db="EMBL/GenBank/DDBJ databases">
        <authorList>
            <person name="Fogelqvist J."/>
        </authorList>
    </citation>
    <scope>NUCLEOTIDE SEQUENCE [LARGE SCALE GENOMIC DNA]</scope>
</reference>
<evidence type="ECO:0000256" key="2">
    <source>
        <dbReference type="ARBA" id="ARBA00022701"/>
    </source>
</evidence>
<comment type="similarity">
    <text evidence="1">Belongs to the TRAFAC class myosin-kinesin ATPase superfamily. Kinesin family. KIN-14 subfamily.</text>
</comment>
<dbReference type="PROSITE" id="PS00411">
    <property type="entry name" value="KINESIN_MOTOR_1"/>
    <property type="match status" value="1"/>
</dbReference>
<feature type="region of interest" description="Disordered" evidence="9">
    <location>
        <begin position="457"/>
        <end position="483"/>
    </location>
</feature>